<dbReference type="RefSeq" id="WP_188539314.1">
    <property type="nucleotide sequence ID" value="NZ_BMFT01000001.1"/>
</dbReference>
<protein>
    <submittedName>
        <fullName evidence="3">DNA polymerase IV 2</fullName>
    </submittedName>
</protein>
<gene>
    <name evidence="3" type="primary">dinB2</name>
    <name evidence="3" type="ORF">GCM10008013_25830</name>
</gene>
<dbReference type="InterPro" id="IPR022880">
    <property type="entry name" value="DNApol_IV"/>
</dbReference>
<dbReference type="SUPFAM" id="SSF100879">
    <property type="entry name" value="Lesion bypass DNA polymerase (Y-family), little finger domain"/>
    <property type="match status" value="1"/>
</dbReference>
<name>A0ABQ1YI94_9BACL</name>
<dbReference type="Gene3D" id="3.30.70.270">
    <property type="match status" value="1"/>
</dbReference>
<accession>A0ABQ1YI94</accession>
<reference evidence="4" key="1">
    <citation type="journal article" date="2019" name="Int. J. Syst. Evol. Microbiol.">
        <title>The Global Catalogue of Microorganisms (GCM) 10K type strain sequencing project: providing services to taxonomists for standard genome sequencing and annotation.</title>
        <authorList>
            <consortium name="The Broad Institute Genomics Platform"/>
            <consortium name="The Broad Institute Genome Sequencing Center for Infectious Disease"/>
            <person name="Wu L."/>
            <person name="Ma J."/>
        </authorList>
    </citation>
    <scope>NUCLEOTIDE SEQUENCE [LARGE SCALE GENOMIC DNA]</scope>
    <source>
        <strain evidence="4">CGMCC 1.12769</strain>
    </source>
</reference>
<sequence length="417" mass="46877">MTRQIFLIDGQSFYASVEKAAHPEYRDKPVAVGDPARLNGIVLAACPIAKSYGVTTASRVGEALAKCPELIVIRPRMRTYIQISLFITQIFESYTDLVEPYSIDEQFLDVTGSSTYFGSPHELAKTIQNHVLLSTGVWTRVGIGPTKVLAKMATDNYAKKMPEGIFELSFDKLESTLWKLPVHHMFMVASAMTRHFTRMGLSCIGDIACMELAEFKQRMRREMGKQSDIQAEYYWQVARGIDPSPVVSGIRHQLKSVSHGKALRWSLYTQLKDIEIVLLELVIEVCRRTRRHHYMGSVVSVSAAETDGKRSTWFSRQTTLPQPTSLTHEVAAAAHKLFIEHWSGLPLSNLSISLSQLTDDSTIQLTLFEDRSLAYRKERTIDGIKNRYGSDAIVRASSLMEAGVARERAEQIGGHYK</sequence>
<evidence type="ECO:0000259" key="2">
    <source>
        <dbReference type="PROSITE" id="PS50173"/>
    </source>
</evidence>
<dbReference type="Pfam" id="PF00817">
    <property type="entry name" value="IMS"/>
    <property type="match status" value="1"/>
</dbReference>
<dbReference type="InterPro" id="IPR001126">
    <property type="entry name" value="UmuC"/>
</dbReference>
<dbReference type="InterPro" id="IPR036775">
    <property type="entry name" value="DNA_pol_Y-fam_lit_finger_sf"/>
</dbReference>
<dbReference type="InterPro" id="IPR017961">
    <property type="entry name" value="DNA_pol_Y-fam_little_finger"/>
</dbReference>
<dbReference type="PROSITE" id="PS50173">
    <property type="entry name" value="UMUC"/>
    <property type="match status" value="1"/>
</dbReference>
<organism evidence="3 4">
    <name type="scientific">Paenibacillus segetis</name>
    <dbReference type="NCBI Taxonomy" id="1325360"/>
    <lineage>
        <taxon>Bacteria</taxon>
        <taxon>Bacillati</taxon>
        <taxon>Bacillota</taxon>
        <taxon>Bacilli</taxon>
        <taxon>Bacillales</taxon>
        <taxon>Paenibacillaceae</taxon>
        <taxon>Paenibacillus</taxon>
    </lineage>
</organism>
<evidence type="ECO:0000313" key="4">
    <source>
        <dbReference type="Proteomes" id="UP000659344"/>
    </source>
</evidence>
<dbReference type="Gene3D" id="3.40.1170.60">
    <property type="match status" value="1"/>
</dbReference>
<dbReference type="PANTHER" id="PTHR11076">
    <property type="entry name" value="DNA REPAIR POLYMERASE UMUC / TRANSFERASE FAMILY MEMBER"/>
    <property type="match status" value="1"/>
</dbReference>
<evidence type="ECO:0000313" key="3">
    <source>
        <dbReference type="EMBL" id="GGH25517.1"/>
    </source>
</evidence>
<dbReference type="EMBL" id="BMFT01000001">
    <property type="protein sequence ID" value="GGH25517.1"/>
    <property type="molecule type" value="Genomic_DNA"/>
</dbReference>
<dbReference type="Proteomes" id="UP000659344">
    <property type="component" value="Unassembled WGS sequence"/>
</dbReference>
<feature type="domain" description="UmuC" evidence="2">
    <location>
        <begin position="5"/>
        <end position="189"/>
    </location>
</feature>
<dbReference type="PANTHER" id="PTHR11076:SF35">
    <property type="entry name" value="DNA REPAIR PROTEIN HOMOLOG YOBH"/>
    <property type="match status" value="1"/>
</dbReference>
<dbReference type="InterPro" id="IPR050116">
    <property type="entry name" value="DNA_polymerase-Y"/>
</dbReference>
<evidence type="ECO:0000256" key="1">
    <source>
        <dbReference type="ARBA" id="ARBA00010945"/>
    </source>
</evidence>
<comment type="caution">
    <text evidence="3">The sequence shown here is derived from an EMBL/GenBank/DDBJ whole genome shotgun (WGS) entry which is preliminary data.</text>
</comment>
<comment type="similarity">
    <text evidence="1">Belongs to the DNA polymerase type-Y family.</text>
</comment>
<dbReference type="SUPFAM" id="SSF56672">
    <property type="entry name" value="DNA/RNA polymerases"/>
    <property type="match status" value="1"/>
</dbReference>
<dbReference type="Gene3D" id="3.30.1490.100">
    <property type="entry name" value="DNA polymerase, Y-family, little finger domain"/>
    <property type="match status" value="1"/>
</dbReference>
<dbReference type="InterPro" id="IPR043502">
    <property type="entry name" value="DNA/RNA_pol_sf"/>
</dbReference>
<dbReference type="NCBIfam" id="NF002848">
    <property type="entry name" value="PRK03103.1"/>
    <property type="match status" value="1"/>
</dbReference>
<dbReference type="Pfam" id="PF11799">
    <property type="entry name" value="IMS_C"/>
    <property type="match status" value="1"/>
</dbReference>
<keyword evidence="4" id="KW-1185">Reference proteome</keyword>
<dbReference type="InterPro" id="IPR043128">
    <property type="entry name" value="Rev_trsase/Diguanyl_cyclase"/>
</dbReference>
<proteinExistence type="inferred from homology"/>
<dbReference type="CDD" id="cd03586">
    <property type="entry name" value="PolY_Pol_IV_kappa"/>
    <property type="match status" value="1"/>
</dbReference>